<dbReference type="AlphaFoldDB" id="A0A6J7D1B9"/>
<proteinExistence type="predicted"/>
<evidence type="ECO:0000256" key="1">
    <source>
        <dbReference type="SAM" id="MobiDB-lite"/>
    </source>
</evidence>
<dbReference type="CDD" id="cd00198">
    <property type="entry name" value="vWFA"/>
    <property type="match status" value="1"/>
</dbReference>
<gene>
    <name evidence="2" type="ORF">UFOPK3317_00406</name>
</gene>
<evidence type="ECO:0000313" key="2">
    <source>
        <dbReference type="EMBL" id="CAB4860963.1"/>
    </source>
</evidence>
<dbReference type="EMBL" id="CAFBLK010000050">
    <property type="protein sequence ID" value="CAB4860963.1"/>
    <property type="molecule type" value="Genomic_DNA"/>
</dbReference>
<dbReference type="SUPFAM" id="SSF53300">
    <property type="entry name" value="vWA-like"/>
    <property type="match status" value="1"/>
</dbReference>
<feature type="region of interest" description="Disordered" evidence="1">
    <location>
        <begin position="1"/>
        <end position="20"/>
    </location>
</feature>
<reference evidence="2" key="1">
    <citation type="submission" date="2020-05" db="EMBL/GenBank/DDBJ databases">
        <authorList>
            <person name="Chiriac C."/>
            <person name="Salcher M."/>
            <person name="Ghai R."/>
            <person name="Kavagutti S V."/>
        </authorList>
    </citation>
    <scope>NUCLEOTIDE SEQUENCE</scope>
</reference>
<dbReference type="Gene3D" id="3.40.50.410">
    <property type="entry name" value="von Willebrand factor, type A domain"/>
    <property type="match status" value="1"/>
</dbReference>
<dbReference type="InterPro" id="IPR036465">
    <property type="entry name" value="vWFA_dom_sf"/>
</dbReference>
<accession>A0A6J7D1B9</accession>
<protein>
    <submittedName>
        <fullName evidence="2">Unannotated protein</fullName>
    </submittedName>
</protein>
<name>A0A6J7D1B9_9ZZZZ</name>
<organism evidence="2">
    <name type="scientific">freshwater metagenome</name>
    <dbReference type="NCBI Taxonomy" id="449393"/>
    <lineage>
        <taxon>unclassified sequences</taxon>
        <taxon>metagenomes</taxon>
        <taxon>ecological metagenomes</taxon>
    </lineage>
</organism>
<sequence length="236" mass="25633">MSTTPDPTSNTGADSTPTPAGVPVPVHLYVLIDVSGSMESIRTDVIGGFNALLEDQRAEAEDASRATVVLFDSVEPNNVIASGVPLREVIELDQRSYTPRGGTPLLDATGVLITRADREKRERADAGLPAEDILFVTITDGHENQSTEFTRDAIKTLVEQRQADGWEFSFLSADLEAFDDARAMGYDHDRMTHFSKSASGTRGAFANTSQLLSDKKQALRDLQSGFDEDRKSDPNA</sequence>
<feature type="compositionally biased region" description="Polar residues" evidence="1">
    <location>
        <begin position="1"/>
        <end position="18"/>
    </location>
</feature>